<keyword evidence="2" id="KW-1185">Reference proteome</keyword>
<sequence>MLATGLAVAAPPGARAQSSPGVTDTYTYVVVRNERGENIQGPVRSDAFPLWPVRACYTWVVVLPGSDRTVVLTEIQRTPGPTRFDVSSDIKINQSSDGTEWRRTVRTQGGVSGTWCVNDADPPGEYLYRVLIDGKTVANFRFCGIRLEPGEEVRLETLSCKGRFLGS</sequence>
<dbReference type="OrthoDB" id="7947566at2"/>
<dbReference type="AlphaFoldDB" id="A0A5C8PRL6"/>
<reference evidence="1 2" key="1">
    <citation type="submission" date="2019-06" db="EMBL/GenBank/DDBJ databases">
        <title>New taxonomy in bacterial strain CC-CFT640, isolated from vineyard.</title>
        <authorList>
            <person name="Lin S.-Y."/>
            <person name="Tsai C.-F."/>
            <person name="Young C.-C."/>
        </authorList>
    </citation>
    <scope>NUCLEOTIDE SEQUENCE [LARGE SCALE GENOMIC DNA]</scope>
    <source>
        <strain evidence="1 2">CC-CFT640</strain>
    </source>
</reference>
<proteinExistence type="predicted"/>
<name>A0A5C8PRL6_9HYPH</name>
<evidence type="ECO:0000313" key="1">
    <source>
        <dbReference type="EMBL" id="TXL78220.1"/>
    </source>
</evidence>
<evidence type="ECO:0000313" key="2">
    <source>
        <dbReference type="Proteomes" id="UP000321638"/>
    </source>
</evidence>
<dbReference type="Proteomes" id="UP000321638">
    <property type="component" value="Unassembled WGS sequence"/>
</dbReference>
<accession>A0A5C8PRL6</accession>
<organism evidence="1 2">
    <name type="scientific">Vineibacter terrae</name>
    <dbReference type="NCBI Taxonomy" id="2586908"/>
    <lineage>
        <taxon>Bacteria</taxon>
        <taxon>Pseudomonadati</taxon>
        <taxon>Pseudomonadota</taxon>
        <taxon>Alphaproteobacteria</taxon>
        <taxon>Hyphomicrobiales</taxon>
        <taxon>Vineibacter</taxon>
    </lineage>
</organism>
<gene>
    <name evidence="1" type="ORF">FHP25_08460</name>
</gene>
<dbReference type="RefSeq" id="WP_147846488.1">
    <property type="nucleotide sequence ID" value="NZ_VDUZ01000007.1"/>
</dbReference>
<protein>
    <submittedName>
        <fullName evidence="1">Uncharacterized protein</fullName>
    </submittedName>
</protein>
<dbReference type="EMBL" id="VDUZ01000007">
    <property type="protein sequence ID" value="TXL78220.1"/>
    <property type="molecule type" value="Genomic_DNA"/>
</dbReference>
<comment type="caution">
    <text evidence="1">The sequence shown here is derived from an EMBL/GenBank/DDBJ whole genome shotgun (WGS) entry which is preliminary data.</text>
</comment>